<evidence type="ECO:0000313" key="1">
    <source>
        <dbReference type="EMBL" id="RRT37734.1"/>
    </source>
</evidence>
<gene>
    <name evidence="1" type="ORF">B296_00048088</name>
</gene>
<reference evidence="1 2" key="1">
    <citation type="journal article" date="2014" name="Agronomy (Basel)">
        <title>A Draft Genome Sequence for Ensete ventricosum, the Drought-Tolerant Tree Against Hunger.</title>
        <authorList>
            <person name="Harrison J."/>
            <person name="Moore K.A."/>
            <person name="Paszkiewicz K."/>
            <person name="Jones T."/>
            <person name="Grant M."/>
            <person name="Ambacheew D."/>
            <person name="Muzemil S."/>
            <person name="Studholme D.J."/>
        </authorList>
    </citation>
    <scope>NUCLEOTIDE SEQUENCE [LARGE SCALE GENOMIC DNA]</scope>
</reference>
<organism evidence="1 2">
    <name type="scientific">Ensete ventricosum</name>
    <name type="common">Abyssinian banana</name>
    <name type="synonym">Musa ensete</name>
    <dbReference type="NCBI Taxonomy" id="4639"/>
    <lineage>
        <taxon>Eukaryota</taxon>
        <taxon>Viridiplantae</taxon>
        <taxon>Streptophyta</taxon>
        <taxon>Embryophyta</taxon>
        <taxon>Tracheophyta</taxon>
        <taxon>Spermatophyta</taxon>
        <taxon>Magnoliopsida</taxon>
        <taxon>Liliopsida</taxon>
        <taxon>Zingiberales</taxon>
        <taxon>Musaceae</taxon>
        <taxon>Ensete</taxon>
    </lineage>
</organism>
<dbReference type="EMBL" id="AMZH03021941">
    <property type="protein sequence ID" value="RRT37734.1"/>
    <property type="molecule type" value="Genomic_DNA"/>
</dbReference>
<sequence>MPLLPPLSSLLFATQPHPRCLPLLPLPGDTILLIGSLPPLLSSTSVVAANPTSTTPVACHSSRPSLISLLYPSLPFLILCLCTFLARLTVALFFLCELHPHPSSVGAAIFFYFSPPSVTYSSLHCHRPPLPQTLLLSPFPTAPTTPCFLLCHCYRCHHMPPIAPPSSVILGRSIVVNNSIAIAASHSNA</sequence>
<comment type="caution">
    <text evidence="1">The sequence shown here is derived from an EMBL/GenBank/DDBJ whole genome shotgun (WGS) entry which is preliminary data.</text>
</comment>
<dbReference type="AlphaFoldDB" id="A0A426XE29"/>
<dbReference type="Proteomes" id="UP000287651">
    <property type="component" value="Unassembled WGS sequence"/>
</dbReference>
<proteinExistence type="predicted"/>
<name>A0A426XE29_ENSVE</name>
<protein>
    <submittedName>
        <fullName evidence="1">Uncharacterized protein</fullName>
    </submittedName>
</protein>
<accession>A0A426XE29</accession>
<evidence type="ECO:0000313" key="2">
    <source>
        <dbReference type="Proteomes" id="UP000287651"/>
    </source>
</evidence>